<proteinExistence type="predicted"/>
<dbReference type="AlphaFoldDB" id="A0A4U1F9K1"/>
<reference evidence="2" key="1">
    <citation type="journal article" date="2019" name="IScience">
        <title>Narwhal Genome Reveals Long-Term Low Genetic Diversity despite Current Large Abundance Size.</title>
        <authorList>
            <person name="Westbury M.V."/>
            <person name="Petersen B."/>
            <person name="Garde E."/>
            <person name="Heide-Jorgensen M.P."/>
            <person name="Lorenzen E.D."/>
        </authorList>
    </citation>
    <scope>NUCLEOTIDE SEQUENCE [LARGE SCALE GENOMIC DNA]</scope>
</reference>
<feature type="non-terminal residue" evidence="1">
    <location>
        <position position="1"/>
    </location>
</feature>
<accession>A0A4U1F9K1</accession>
<evidence type="ECO:0000313" key="1">
    <source>
        <dbReference type="EMBL" id="TKC45887.1"/>
    </source>
</evidence>
<name>A0A4U1F9K1_MONMO</name>
<comment type="caution">
    <text evidence="1">The sequence shown here is derived from an EMBL/GenBank/DDBJ whole genome shotgun (WGS) entry which is preliminary data.</text>
</comment>
<evidence type="ECO:0000313" key="2">
    <source>
        <dbReference type="Proteomes" id="UP000308365"/>
    </source>
</evidence>
<sequence length="176" mass="20083">ASIAAVWKASSKRLKLLGNCLLGKTAPRRQHNLGWFDSRICHSFLCWHLPMLTSVNKVYGLSETFQVMVQLFLKRLSSVVQLIHCWLFLAVPNFVSCIMMSRSISRYMDNIKYHSWPPSPDTVSCESWISPIPHWCSKADLKTQKEALWAAAEKLGETEKLSIIEECRGLDKTEAL</sequence>
<dbReference type="EMBL" id="RWIC01000297">
    <property type="protein sequence ID" value="TKC45887.1"/>
    <property type="molecule type" value="Genomic_DNA"/>
</dbReference>
<dbReference type="Proteomes" id="UP000308365">
    <property type="component" value="Unassembled WGS sequence"/>
</dbReference>
<gene>
    <name evidence="1" type="ORF">EI555_009278</name>
</gene>
<protein>
    <submittedName>
        <fullName evidence="1">Uncharacterized protein</fullName>
    </submittedName>
</protein>
<organism evidence="1 2">
    <name type="scientific">Monodon monoceros</name>
    <name type="common">Narwhal</name>
    <name type="synonym">Ceratodon monodon</name>
    <dbReference type="NCBI Taxonomy" id="40151"/>
    <lineage>
        <taxon>Eukaryota</taxon>
        <taxon>Metazoa</taxon>
        <taxon>Chordata</taxon>
        <taxon>Craniata</taxon>
        <taxon>Vertebrata</taxon>
        <taxon>Euteleostomi</taxon>
        <taxon>Mammalia</taxon>
        <taxon>Eutheria</taxon>
        <taxon>Laurasiatheria</taxon>
        <taxon>Artiodactyla</taxon>
        <taxon>Whippomorpha</taxon>
        <taxon>Cetacea</taxon>
        <taxon>Odontoceti</taxon>
        <taxon>Monodontidae</taxon>
        <taxon>Monodon</taxon>
    </lineage>
</organism>